<feature type="compositionally biased region" description="Polar residues" evidence="6">
    <location>
        <begin position="288"/>
        <end position="299"/>
    </location>
</feature>
<protein>
    <submittedName>
        <fullName evidence="9">Nicotinamide mononucleotide permease</fullName>
    </submittedName>
</protein>
<evidence type="ECO:0000313" key="10">
    <source>
        <dbReference type="EnsemblFungi" id="MAPG_04102T0"/>
    </source>
</evidence>
<name>A0A0C4DVT9_MAGP6</name>
<dbReference type="Proteomes" id="UP000011715">
    <property type="component" value="Unassembled WGS sequence"/>
</dbReference>
<keyword evidence="3 7" id="KW-0812">Transmembrane</keyword>
<feature type="transmembrane region" description="Helical" evidence="7">
    <location>
        <begin position="230"/>
        <end position="252"/>
    </location>
</feature>
<feature type="transmembrane region" description="Helical" evidence="7">
    <location>
        <begin position="323"/>
        <end position="342"/>
    </location>
</feature>
<evidence type="ECO:0000313" key="11">
    <source>
        <dbReference type="Proteomes" id="UP000011715"/>
    </source>
</evidence>
<proteinExistence type="predicted"/>
<evidence type="ECO:0000256" key="5">
    <source>
        <dbReference type="ARBA" id="ARBA00023136"/>
    </source>
</evidence>
<evidence type="ECO:0000313" key="9">
    <source>
        <dbReference type="EMBL" id="KLU85070.1"/>
    </source>
</evidence>
<feature type="region of interest" description="Disordered" evidence="6">
    <location>
        <begin position="282"/>
        <end position="308"/>
    </location>
</feature>
<reference evidence="10" key="4">
    <citation type="journal article" date="2015" name="G3 (Bethesda)">
        <title>Genome sequences of three phytopathogenic species of the Magnaporthaceae family of fungi.</title>
        <authorList>
            <person name="Okagaki L.H."/>
            <person name="Nunes C.C."/>
            <person name="Sailsbery J."/>
            <person name="Clay B."/>
            <person name="Brown D."/>
            <person name="John T."/>
            <person name="Oh Y."/>
            <person name="Young N."/>
            <person name="Fitzgerald M."/>
            <person name="Haas B.J."/>
            <person name="Zeng Q."/>
            <person name="Young S."/>
            <person name="Adiconis X."/>
            <person name="Fan L."/>
            <person name="Levin J.Z."/>
            <person name="Mitchell T.K."/>
            <person name="Okubara P.A."/>
            <person name="Farman M.L."/>
            <person name="Kohn L.M."/>
            <person name="Birren B."/>
            <person name="Ma L.-J."/>
            <person name="Dean R.A."/>
        </authorList>
    </citation>
    <scope>NUCLEOTIDE SEQUENCE</scope>
    <source>
        <strain evidence="10">ATCC 64411 / 73-15</strain>
    </source>
</reference>
<feature type="transmembrane region" description="Helical" evidence="7">
    <location>
        <begin position="136"/>
        <end position="156"/>
    </location>
</feature>
<keyword evidence="2" id="KW-0813">Transport</keyword>
<dbReference type="OrthoDB" id="5319341at2759"/>
<dbReference type="InterPro" id="IPR020846">
    <property type="entry name" value="MFS_dom"/>
</dbReference>
<dbReference type="PROSITE" id="PS50850">
    <property type="entry name" value="MFS"/>
    <property type="match status" value="1"/>
</dbReference>
<evidence type="ECO:0000259" key="8">
    <source>
        <dbReference type="PROSITE" id="PS50850"/>
    </source>
</evidence>
<feature type="compositionally biased region" description="Polar residues" evidence="6">
    <location>
        <begin position="19"/>
        <end position="31"/>
    </location>
</feature>
<dbReference type="InterPro" id="IPR036259">
    <property type="entry name" value="MFS_trans_sf"/>
</dbReference>
<dbReference type="STRING" id="644358.A0A0C4DVT9"/>
<dbReference type="PANTHER" id="PTHR43791:SF38">
    <property type="entry name" value="MAJOR FACILITATOR SUPERFAMILY (MFS) PROFILE DOMAIN-CONTAINING PROTEIN"/>
    <property type="match status" value="1"/>
</dbReference>
<feature type="domain" description="Major facilitator superfamily (MFS) profile" evidence="8">
    <location>
        <begin position="70"/>
        <end position="454"/>
    </location>
</feature>
<sequence length="454" mass="49013">MIDRKVGDPENPTPAAPPNLQNADSDETPPSSLDDDDEEARPGARRTRNADYVARREEEKALVRKIDCYLLPTIWIMYLCSYMDRTNIGNAKIAGMTQDLSMDSDMYSTALVVFFVGYVVFEVPSNMVLSRTRPSVFLPAIMCLWGVLTTAMGFAPTYGAVVGLRAAVGVLEAGFSPGVLLLFNSWYRPEEQSVRFAVFISAAILSGAFGGLLAGGIVTGLDGLAGIRGWRWLFIIEGVATVCVSGAGRFILLDFPGNSKRLDGRERALAVKRLEEVAAPAAATTTALSTGNNSPSAAGTTRPKPKPPHVRALKMVAKDWRTWLLVLGYMAIVGSSTLSYFYPTLVQGLGYTSVQTAQYMVVPIYGSALVATVCVGWVADRRLPRRRPLLAASCMALAAACALAVVVVARVSPRLRLGLRRALRAAGRHGVGALGRQRARAVHRLHHLPGRLPR</sequence>
<dbReference type="VEuPathDB" id="FungiDB:MAPG_04102"/>
<dbReference type="GO" id="GO:0022857">
    <property type="term" value="F:transmembrane transporter activity"/>
    <property type="evidence" value="ECO:0007669"/>
    <property type="project" value="InterPro"/>
</dbReference>
<keyword evidence="11" id="KW-1185">Reference proteome</keyword>
<feature type="transmembrane region" description="Helical" evidence="7">
    <location>
        <begin position="106"/>
        <end position="124"/>
    </location>
</feature>
<dbReference type="OMA" id="TMWLMYL"/>
<feature type="transmembrane region" description="Helical" evidence="7">
    <location>
        <begin position="162"/>
        <end position="184"/>
    </location>
</feature>
<gene>
    <name evidence="9" type="ORF">MAPG_04102</name>
</gene>
<dbReference type="InterPro" id="IPR011701">
    <property type="entry name" value="MFS"/>
</dbReference>
<dbReference type="GO" id="GO:0016020">
    <property type="term" value="C:membrane"/>
    <property type="evidence" value="ECO:0007669"/>
    <property type="project" value="UniProtKB-SubCell"/>
</dbReference>
<keyword evidence="4 7" id="KW-1133">Transmembrane helix</keyword>
<dbReference type="PANTHER" id="PTHR43791">
    <property type="entry name" value="PERMEASE-RELATED"/>
    <property type="match status" value="1"/>
</dbReference>
<accession>A0A0C4DVT9</accession>
<dbReference type="Gene3D" id="1.20.1250.20">
    <property type="entry name" value="MFS general substrate transporter like domains"/>
    <property type="match status" value="2"/>
</dbReference>
<organism evidence="10 11">
    <name type="scientific">Magnaporthiopsis poae (strain ATCC 64411 / 73-15)</name>
    <name type="common">Kentucky bluegrass fungus</name>
    <name type="synonym">Magnaporthe poae</name>
    <dbReference type="NCBI Taxonomy" id="644358"/>
    <lineage>
        <taxon>Eukaryota</taxon>
        <taxon>Fungi</taxon>
        <taxon>Dikarya</taxon>
        <taxon>Ascomycota</taxon>
        <taxon>Pezizomycotina</taxon>
        <taxon>Sordariomycetes</taxon>
        <taxon>Sordariomycetidae</taxon>
        <taxon>Magnaporthales</taxon>
        <taxon>Magnaporthaceae</taxon>
        <taxon>Magnaporthiopsis</taxon>
    </lineage>
</organism>
<feature type="region of interest" description="Disordered" evidence="6">
    <location>
        <begin position="1"/>
        <end position="51"/>
    </location>
</feature>
<dbReference type="eggNOG" id="KOG2533">
    <property type="taxonomic scope" value="Eukaryota"/>
</dbReference>
<keyword evidence="5 7" id="KW-0472">Membrane</keyword>
<dbReference type="AlphaFoldDB" id="A0A0C4DVT9"/>
<evidence type="ECO:0000256" key="3">
    <source>
        <dbReference type="ARBA" id="ARBA00022692"/>
    </source>
</evidence>
<reference evidence="9" key="1">
    <citation type="submission" date="2010-05" db="EMBL/GenBank/DDBJ databases">
        <title>The Genome Sequence of Magnaporthe poae strain ATCC 64411.</title>
        <authorList>
            <consortium name="The Broad Institute Genome Sequencing Platform"/>
            <consortium name="Broad Institute Genome Sequencing Center for Infectious Disease"/>
            <person name="Ma L.-J."/>
            <person name="Dead R."/>
            <person name="Young S."/>
            <person name="Zeng Q."/>
            <person name="Koehrsen M."/>
            <person name="Alvarado L."/>
            <person name="Berlin A."/>
            <person name="Chapman S.B."/>
            <person name="Chen Z."/>
            <person name="Freedman E."/>
            <person name="Gellesch M."/>
            <person name="Goldberg J."/>
            <person name="Griggs A."/>
            <person name="Gujja S."/>
            <person name="Heilman E.R."/>
            <person name="Heiman D."/>
            <person name="Hepburn T."/>
            <person name="Howarth C."/>
            <person name="Jen D."/>
            <person name="Larson L."/>
            <person name="Mehta T."/>
            <person name="Neiman D."/>
            <person name="Pearson M."/>
            <person name="Roberts A."/>
            <person name="Saif S."/>
            <person name="Shea T."/>
            <person name="Shenoy N."/>
            <person name="Sisk P."/>
            <person name="Stolte C."/>
            <person name="Sykes S."/>
            <person name="Walk T."/>
            <person name="White J."/>
            <person name="Yandava C."/>
            <person name="Haas B."/>
            <person name="Nusbaum C."/>
            <person name="Birren B."/>
        </authorList>
    </citation>
    <scope>NUCLEOTIDE SEQUENCE</scope>
    <source>
        <strain evidence="9">ATCC 64411</strain>
    </source>
</reference>
<feature type="transmembrane region" description="Helical" evidence="7">
    <location>
        <begin position="357"/>
        <end position="378"/>
    </location>
</feature>
<feature type="transmembrane region" description="Helical" evidence="7">
    <location>
        <begin position="390"/>
        <end position="411"/>
    </location>
</feature>
<dbReference type="EnsemblFungi" id="MAPG_04102T0">
    <property type="protein sequence ID" value="MAPG_04102T0"/>
    <property type="gene ID" value="MAPG_04102"/>
</dbReference>
<reference evidence="11" key="2">
    <citation type="submission" date="2010-05" db="EMBL/GenBank/DDBJ databases">
        <title>The genome sequence of Magnaporthe poae strain ATCC 64411.</title>
        <authorList>
            <person name="Ma L.-J."/>
            <person name="Dead R."/>
            <person name="Young S."/>
            <person name="Zeng Q."/>
            <person name="Koehrsen M."/>
            <person name="Alvarado L."/>
            <person name="Berlin A."/>
            <person name="Chapman S.B."/>
            <person name="Chen Z."/>
            <person name="Freedman E."/>
            <person name="Gellesch M."/>
            <person name="Goldberg J."/>
            <person name="Griggs A."/>
            <person name="Gujja S."/>
            <person name="Heilman E.R."/>
            <person name="Heiman D."/>
            <person name="Hepburn T."/>
            <person name="Howarth C."/>
            <person name="Jen D."/>
            <person name="Larson L."/>
            <person name="Mehta T."/>
            <person name="Neiman D."/>
            <person name="Pearson M."/>
            <person name="Roberts A."/>
            <person name="Saif S."/>
            <person name="Shea T."/>
            <person name="Shenoy N."/>
            <person name="Sisk P."/>
            <person name="Stolte C."/>
            <person name="Sykes S."/>
            <person name="Walk T."/>
            <person name="White J."/>
            <person name="Yandava C."/>
            <person name="Haas B."/>
            <person name="Nusbaum C."/>
            <person name="Birren B."/>
        </authorList>
    </citation>
    <scope>NUCLEOTIDE SEQUENCE [LARGE SCALE GENOMIC DNA]</scope>
    <source>
        <strain evidence="11">ATCC 64411 / 73-15</strain>
    </source>
</reference>
<evidence type="ECO:0000256" key="1">
    <source>
        <dbReference type="ARBA" id="ARBA00004141"/>
    </source>
</evidence>
<dbReference type="FunFam" id="1.20.1250.20:FF:000057">
    <property type="entry name" value="MFS general substrate transporter"/>
    <property type="match status" value="1"/>
</dbReference>
<dbReference type="EMBL" id="GL876968">
    <property type="protein sequence ID" value="KLU85070.1"/>
    <property type="molecule type" value="Genomic_DNA"/>
</dbReference>
<reference evidence="9" key="3">
    <citation type="submission" date="2011-03" db="EMBL/GenBank/DDBJ databases">
        <title>Annotation of Magnaporthe poae ATCC 64411.</title>
        <authorList>
            <person name="Ma L.-J."/>
            <person name="Dead R."/>
            <person name="Young S.K."/>
            <person name="Zeng Q."/>
            <person name="Gargeya S."/>
            <person name="Fitzgerald M."/>
            <person name="Haas B."/>
            <person name="Abouelleil A."/>
            <person name="Alvarado L."/>
            <person name="Arachchi H.M."/>
            <person name="Berlin A."/>
            <person name="Brown A."/>
            <person name="Chapman S.B."/>
            <person name="Chen Z."/>
            <person name="Dunbar C."/>
            <person name="Freedman E."/>
            <person name="Gearin G."/>
            <person name="Gellesch M."/>
            <person name="Goldberg J."/>
            <person name="Griggs A."/>
            <person name="Gujja S."/>
            <person name="Heiman D."/>
            <person name="Howarth C."/>
            <person name="Larson L."/>
            <person name="Lui A."/>
            <person name="MacDonald P.J.P."/>
            <person name="Mehta T."/>
            <person name="Montmayeur A."/>
            <person name="Murphy C."/>
            <person name="Neiman D."/>
            <person name="Pearson M."/>
            <person name="Priest M."/>
            <person name="Roberts A."/>
            <person name="Saif S."/>
            <person name="Shea T."/>
            <person name="Shenoy N."/>
            <person name="Sisk P."/>
            <person name="Stolte C."/>
            <person name="Sykes S."/>
            <person name="Yandava C."/>
            <person name="Wortman J."/>
            <person name="Nusbaum C."/>
            <person name="Birren B."/>
        </authorList>
    </citation>
    <scope>NUCLEOTIDE SEQUENCE</scope>
    <source>
        <strain evidence="9">ATCC 64411</strain>
    </source>
</reference>
<dbReference type="Pfam" id="PF07690">
    <property type="entry name" value="MFS_1"/>
    <property type="match status" value="1"/>
</dbReference>
<feature type="transmembrane region" description="Helical" evidence="7">
    <location>
        <begin position="196"/>
        <end position="218"/>
    </location>
</feature>
<evidence type="ECO:0000256" key="7">
    <source>
        <dbReference type="SAM" id="Phobius"/>
    </source>
</evidence>
<evidence type="ECO:0000256" key="2">
    <source>
        <dbReference type="ARBA" id="ARBA00022448"/>
    </source>
</evidence>
<comment type="subcellular location">
    <subcellularLocation>
        <location evidence="1">Membrane</location>
        <topology evidence="1">Multi-pass membrane protein</topology>
    </subcellularLocation>
</comment>
<reference evidence="10" key="5">
    <citation type="submission" date="2015-06" db="UniProtKB">
        <authorList>
            <consortium name="EnsemblFungi"/>
        </authorList>
    </citation>
    <scope>IDENTIFICATION</scope>
    <source>
        <strain evidence="10">ATCC 64411</strain>
    </source>
</reference>
<dbReference type="SUPFAM" id="SSF103473">
    <property type="entry name" value="MFS general substrate transporter"/>
    <property type="match status" value="1"/>
</dbReference>
<evidence type="ECO:0000256" key="6">
    <source>
        <dbReference type="SAM" id="MobiDB-lite"/>
    </source>
</evidence>
<evidence type="ECO:0000256" key="4">
    <source>
        <dbReference type="ARBA" id="ARBA00022989"/>
    </source>
</evidence>
<dbReference type="EMBL" id="ADBL01000969">
    <property type="status" value="NOT_ANNOTATED_CDS"/>
    <property type="molecule type" value="Genomic_DNA"/>
</dbReference>